<dbReference type="GO" id="GO:1990904">
    <property type="term" value="C:ribonucleoprotein complex"/>
    <property type="evidence" value="ECO:0007669"/>
    <property type="project" value="UniProtKB-KW"/>
</dbReference>
<dbReference type="HAMAP" id="MF_01333_B">
    <property type="entry name" value="Ribosomal_uL5_B"/>
    <property type="match status" value="1"/>
</dbReference>
<dbReference type="InterPro" id="IPR031310">
    <property type="entry name" value="Ribosomal_uL5_N"/>
</dbReference>
<feature type="region of interest" description="Disordered" evidence="4">
    <location>
        <begin position="1"/>
        <end position="28"/>
    </location>
</feature>
<dbReference type="PANTHER" id="PTHR11994">
    <property type="entry name" value="60S RIBOSOMAL PROTEIN L11-RELATED"/>
    <property type="match status" value="1"/>
</dbReference>
<dbReference type="Gene3D" id="3.30.1440.10">
    <property type="match status" value="1"/>
</dbReference>
<gene>
    <name evidence="7" type="ORF">UFOPK3992_01146</name>
</gene>
<dbReference type="AlphaFoldDB" id="A0A6J7PV97"/>
<reference evidence="7" key="1">
    <citation type="submission" date="2020-05" db="EMBL/GenBank/DDBJ databases">
        <authorList>
            <person name="Chiriac C."/>
            <person name="Salcher M."/>
            <person name="Ghai R."/>
            <person name="Kavagutti S V."/>
        </authorList>
    </citation>
    <scope>NUCLEOTIDE SEQUENCE</scope>
</reference>
<evidence type="ECO:0000313" key="7">
    <source>
        <dbReference type="EMBL" id="CAB5009410.1"/>
    </source>
</evidence>
<dbReference type="PIRSF" id="PIRSF002161">
    <property type="entry name" value="Ribosomal_L5"/>
    <property type="match status" value="1"/>
</dbReference>
<feature type="domain" description="Large ribosomal subunit protein uL5 C-terminal" evidence="6">
    <location>
        <begin position="112"/>
        <end position="205"/>
    </location>
</feature>
<dbReference type="GO" id="GO:0003735">
    <property type="term" value="F:structural constituent of ribosome"/>
    <property type="evidence" value="ECO:0007669"/>
    <property type="project" value="InterPro"/>
</dbReference>
<dbReference type="Pfam" id="PF00673">
    <property type="entry name" value="Ribosomal_L5_C"/>
    <property type="match status" value="1"/>
</dbReference>
<dbReference type="InterPro" id="IPR002132">
    <property type="entry name" value="Ribosomal_uL5"/>
</dbReference>
<dbReference type="InterPro" id="IPR020930">
    <property type="entry name" value="Ribosomal_uL5_bac-type"/>
</dbReference>
<dbReference type="GO" id="GO:0005840">
    <property type="term" value="C:ribosome"/>
    <property type="evidence" value="ECO:0007669"/>
    <property type="project" value="UniProtKB-KW"/>
</dbReference>
<protein>
    <submittedName>
        <fullName evidence="7">Unannotated protein</fullName>
    </submittedName>
</protein>
<dbReference type="EMBL" id="CAFBOZ010000158">
    <property type="protein sequence ID" value="CAB5009410.1"/>
    <property type="molecule type" value="Genomic_DNA"/>
</dbReference>
<evidence type="ECO:0000256" key="1">
    <source>
        <dbReference type="ARBA" id="ARBA00008553"/>
    </source>
</evidence>
<evidence type="ECO:0000256" key="3">
    <source>
        <dbReference type="ARBA" id="ARBA00023274"/>
    </source>
</evidence>
<keyword evidence="2" id="KW-0689">Ribosomal protein</keyword>
<evidence type="ECO:0000256" key="2">
    <source>
        <dbReference type="ARBA" id="ARBA00022980"/>
    </source>
</evidence>
<evidence type="ECO:0000256" key="4">
    <source>
        <dbReference type="SAM" id="MobiDB-lite"/>
    </source>
</evidence>
<dbReference type="FunFam" id="3.30.1440.10:FF:000001">
    <property type="entry name" value="50S ribosomal protein L5"/>
    <property type="match status" value="1"/>
</dbReference>
<keyword evidence="3" id="KW-0687">Ribonucleoprotein</keyword>
<dbReference type="GO" id="GO:0006412">
    <property type="term" value="P:translation"/>
    <property type="evidence" value="ECO:0007669"/>
    <property type="project" value="InterPro"/>
</dbReference>
<dbReference type="NCBIfam" id="NF000585">
    <property type="entry name" value="PRK00010.1"/>
    <property type="match status" value="1"/>
</dbReference>
<accession>A0A6J7PV97</accession>
<dbReference type="InterPro" id="IPR031309">
    <property type="entry name" value="Ribosomal_uL5_C"/>
</dbReference>
<organism evidence="7">
    <name type="scientific">freshwater metagenome</name>
    <dbReference type="NCBI Taxonomy" id="449393"/>
    <lineage>
        <taxon>unclassified sequences</taxon>
        <taxon>metagenomes</taxon>
        <taxon>ecological metagenomes</taxon>
    </lineage>
</organism>
<sequence length="208" mass="23264">MDIITDDTETAEATESDQPGREPSAPAIPPRLKLRYRAEIVPALVEEFALQNIMQVPTVTKVIVNMGVGEAARDSKLIEGAIRDLATITGQKPQVTKARKSIAQFKLREGMPIGAHVTLRGDRMWEFLDRLVSIALPRIRDFRGLSPRQFDGRGNYTFGLNEQSMFHEIDQDSIDRVRGMDITVVTSAINDDQGRALLRQLGFPFKES</sequence>
<dbReference type="SUPFAM" id="SSF55282">
    <property type="entry name" value="RL5-like"/>
    <property type="match status" value="1"/>
</dbReference>
<proteinExistence type="inferred from homology"/>
<comment type="similarity">
    <text evidence="1">Belongs to the universal ribosomal protein uL5 family.</text>
</comment>
<dbReference type="InterPro" id="IPR022803">
    <property type="entry name" value="Ribosomal_uL5_dom_sf"/>
</dbReference>
<feature type="compositionally biased region" description="Acidic residues" evidence="4">
    <location>
        <begin position="1"/>
        <end position="15"/>
    </location>
</feature>
<dbReference type="Pfam" id="PF00281">
    <property type="entry name" value="Ribosomal_L5"/>
    <property type="match status" value="1"/>
</dbReference>
<name>A0A6J7PV97_9ZZZZ</name>
<evidence type="ECO:0000259" key="5">
    <source>
        <dbReference type="Pfam" id="PF00281"/>
    </source>
</evidence>
<evidence type="ECO:0000259" key="6">
    <source>
        <dbReference type="Pfam" id="PF00673"/>
    </source>
</evidence>
<feature type="domain" description="Large ribosomal subunit protein uL5 N-terminal" evidence="5">
    <location>
        <begin position="52"/>
        <end position="108"/>
    </location>
</feature>